<evidence type="ECO:0000313" key="3">
    <source>
        <dbReference type="Proteomes" id="UP001180551"/>
    </source>
</evidence>
<dbReference type="Proteomes" id="UP001180551">
    <property type="component" value="Unassembled WGS sequence"/>
</dbReference>
<proteinExistence type="predicted"/>
<reference evidence="2" key="1">
    <citation type="submission" date="2024-05" db="EMBL/GenBank/DDBJ databases">
        <title>30 novel species of actinomycetes from the DSMZ collection.</title>
        <authorList>
            <person name="Nouioui I."/>
        </authorList>
    </citation>
    <scope>NUCLEOTIDE SEQUENCE</scope>
    <source>
        <strain evidence="2">DSM 41527</strain>
    </source>
</reference>
<evidence type="ECO:0000313" key="2">
    <source>
        <dbReference type="EMBL" id="MDT0455504.1"/>
    </source>
</evidence>
<gene>
    <name evidence="2" type="ORF">RM550_07090</name>
</gene>
<keyword evidence="3" id="KW-1185">Reference proteome</keyword>
<dbReference type="RefSeq" id="WP_311622836.1">
    <property type="nucleotide sequence ID" value="NZ_JAVRFE010000006.1"/>
</dbReference>
<feature type="region of interest" description="Disordered" evidence="1">
    <location>
        <begin position="1"/>
        <end position="29"/>
    </location>
</feature>
<organism evidence="2 3">
    <name type="scientific">Streptomyces mooreae</name>
    <dbReference type="NCBI Taxonomy" id="3075523"/>
    <lineage>
        <taxon>Bacteria</taxon>
        <taxon>Bacillati</taxon>
        <taxon>Actinomycetota</taxon>
        <taxon>Actinomycetes</taxon>
        <taxon>Kitasatosporales</taxon>
        <taxon>Streptomycetaceae</taxon>
        <taxon>Streptomyces</taxon>
    </lineage>
</organism>
<comment type="caution">
    <text evidence="2">The sequence shown here is derived from an EMBL/GenBank/DDBJ whole genome shotgun (WGS) entry which is preliminary data.</text>
</comment>
<name>A0ABU2T5I2_9ACTN</name>
<evidence type="ECO:0000256" key="1">
    <source>
        <dbReference type="SAM" id="MobiDB-lite"/>
    </source>
</evidence>
<sequence>MNRPATSAARDHARLTTPSRQREPRPAVGRLTVDQLPEQVAAGRVGTVLPAVPDLQGRWLARAWHERGEARRTRWSGPVVSAISTR</sequence>
<feature type="compositionally biased region" description="Basic and acidic residues" evidence="1">
    <location>
        <begin position="9"/>
        <end position="25"/>
    </location>
</feature>
<accession>A0ABU2T5I2</accession>
<protein>
    <submittedName>
        <fullName evidence="2">Uncharacterized protein</fullName>
    </submittedName>
</protein>
<dbReference type="EMBL" id="JAVRFE010000006">
    <property type="protein sequence ID" value="MDT0455504.1"/>
    <property type="molecule type" value="Genomic_DNA"/>
</dbReference>